<evidence type="ECO:0000313" key="2">
    <source>
        <dbReference type="Proteomes" id="UP001054945"/>
    </source>
</evidence>
<proteinExistence type="predicted"/>
<gene>
    <name evidence="1" type="ORF">CEXT_687641</name>
</gene>
<name>A0AAV4TYJ3_CAEEX</name>
<reference evidence="1 2" key="1">
    <citation type="submission" date="2021-06" db="EMBL/GenBank/DDBJ databases">
        <title>Caerostris extrusa draft genome.</title>
        <authorList>
            <person name="Kono N."/>
            <person name="Arakawa K."/>
        </authorList>
    </citation>
    <scope>NUCLEOTIDE SEQUENCE [LARGE SCALE GENOMIC DNA]</scope>
</reference>
<evidence type="ECO:0000313" key="1">
    <source>
        <dbReference type="EMBL" id="GIY50296.1"/>
    </source>
</evidence>
<dbReference type="Proteomes" id="UP001054945">
    <property type="component" value="Unassembled WGS sequence"/>
</dbReference>
<sequence length="100" mass="12050">MILERLLNFFFLYLEVPHKGKIPLRINSVLSHRANKRKIGENWRNRKEKRKKKNRQLHPVGAWWRREHRSAFPFDTYPSTYGLSSLNAPECRIFFALLTI</sequence>
<comment type="caution">
    <text evidence="1">The sequence shown here is derived from an EMBL/GenBank/DDBJ whole genome shotgun (WGS) entry which is preliminary data.</text>
</comment>
<dbReference type="EMBL" id="BPLR01011960">
    <property type="protein sequence ID" value="GIY50296.1"/>
    <property type="molecule type" value="Genomic_DNA"/>
</dbReference>
<protein>
    <submittedName>
        <fullName evidence="1">Uncharacterized protein</fullName>
    </submittedName>
</protein>
<accession>A0AAV4TYJ3</accession>
<dbReference type="AlphaFoldDB" id="A0AAV4TYJ3"/>
<organism evidence="1 2">
    <name type="scientific">Caerostris extrusa</name>
    <name type="common">Bark spider</name>
    <name type="synonym">Caerostris bankana</name>
    <dbReference type="NCBI Taxonomy" id="172846"/>
    <lineage>
        <taxon>Eukaryota</taxon>
        <taxon>Metazoa</taxon>
        <taxon>Ecdysozoa</taxon>
        <taxon>Arthropoda</taxon>
        <taxon>Chelicerata</taxon>
        <taxon>Arachnida</taxon>
        <taxon>Araneae</taxon>
        <taxon>Araneomorphae</taxon>
        <taxon>Entelegynae</taxon>
        <taxon>Araneoidea</taxon>
        <taxon>Araneidae</taxon>
        <taxon>Caerostris</taxon>
    </lineage>
</organism>
<keyword evidence="2" id="KW-1185">Reference proteome</keyword>